<keyword evidence="2" id="KW-1185">Reference proteome</keyword>
<gene>
    <name evidence="1" type="ORF">PXEA_LOCUS15561</name>
</gene>
<dbReference type="Proteomes" id="UP000784294">
    <property type="component" value="Unassembled WGS sequence"/>
</dbReference>
<evidence type="ECO:0000313" key="2">
    <source>
        <dbReference type="Proteomes" id="UP000784294"/>
    </source>
</evidence>
<accession>A0A448WWP1</accession>
<dbReference type="PANTHER" id="PTHR45702:SF6">
    <property type="entry name" value="DISINTEGRIN AND METALLOPROTEINASE DOMAIN-CONTAINING PROTEIN 17"/>
    <property type="match status" value="1"/>
</dbReference>
<organism evidence="1 2">
    <name type="scientific">Protopolystoma xenopodis</name>
    <dbReference type="NCBI Taxonomy" id="117903"/>
    <lineage>
        <taxon>Eukaryota</taxon>
        <taxon>Metazoa</taxon>
        <taxon>Spiralia</taxon>
        <taxon>Lophotrochozoa</taxon>
        <taxon>Platyhelminthes</taxon>
        <taxon>Monogenea</taxon>
        <taxon>Polyopisthocotylea</taxon>
        <taxon>Polystomatidea</taxon>
        <taxon>Polystomatidae</taxon>
        <taxon>Protopolystoma</taxon>
    </lineage>
</organism>
<dbReference type="OrthoDB" id="2131567at2759"/>
<dbReference type="EMBL" id="CAAALY010054796">
    <property type="protein sequence ID" value="VEL22121.1"/>
    <property type="molecule type" value="Genomic_DNA"/>
</dbReference>
<dbReference type="Pfam" id="PF13688">
    <property type="entry name" value="Reprolysin_5"/>
    <property type="match status" value="1"/>
</dbReference>
<evidence type="ECO:0008006" key="3">
    <source>
        <dbReference type="Google" id="ProtNLM"/>
    </source>
</evidence>
<dbReference type="PANTHER" id="PTHR45702">
    <property type="entry name" value="ADAM10/ADAM17 METALLOPEPTIDASE FAMILY MEMBER"/>
    <property type="match status" value="1"/>
</dbReference>
<comment type="caution">
    <text evidence="1">The sequence shown here is derived from an EMBL/GenBank/DDBJ whole genome shotgun (WGS) entry which is preliminary data.</text>
</comment>
<dbReference type="GO" id="GO:0005886">
    <property type="term" value="C:plasma membrane"/>
    <property type="evidence" value="ECO:0007669"/>
    <property type="project" value="TreeGrafter"/>
</dbReference>
<dbReference type="InterPro" id="IPR024079">
    <property type="entry name" value="MetalloPept_cat_dom_sf"/>
</dbReference>
<dbReference type="Gene3D" id="3.40.390.10">
    <property type="entry name" value="Collagenase (Catalytic Domain)"/>
    <property type="match status" value="1"/>
</dbReference>
<dbReference type="GO" id="GO:0006509">
    <property type="term" value="P:membrane protein ectodomain proteolysis"/>
    <property type="evidence" value="ECO:0007669"/>
    <property type="project" value="TreeGrafter"/>
</dbReference>
<dbReference type="GO" id="GO:0007219">
    <property type="term" value="P:Notch signaling pathway"/>
    <property type="evidence" value="ECO:0007669"/>
    <property type="project" value="TreeGrafter"/>
</dbReference>
<protein>
    <recommendedName>
        <fullName evidence="3">Peptidase M12B domain-containing protein</fullName>
    </recommendedName>
</protein>
<name>A0A448WWP1_9PLAT</name>
<dbReference type="AlphaFoldDB" id="A0A448WWP1"/>
<proteinExistence type="predicted"/>
<reference evidence="1" key="1">
    <citation type="submission" date="2018-11" db="EMBL/GenBank/DDBJ databases">
        <authorList>
            <consortium name="Pathogen Informatics"/>
        </authorList>
    </citation>
    <scope>NUCLEOTIDE SEQUENCE</scope>
</reference>
<dbReference type="SUPFAM" id="SSF55486">
    <property type="entry name" value="Metalloproteases ('zincins'), catalytic domain"/>
    <property type="match status" value="1"/>
</dbReference>
<sequence>MLSIFFLFQYKSKIFNSVRLLFPFPVPQKQGVTLQLNTGWTTYMSYDGQQLLHAAAELIAAHELGHSWGADHDPDSTECSPIASGRGKFLMYTYSVSGYASNNDVRLELSF</sequence>
<evidence type="ECO:0000313" key="1">
    <source>
        <dbReference type="EMBL" id="VEL22121.1"/>
    </source>
</evidence>
<dbReference type="InterPro" id="IPR051489">
    <property type="entry name" value="ADAM_Metalloproteinase"/>
</dbReference>
<dbReference type="GO" id="GO:0004222">
    <property type="term" value="F:metalloendopeptidase activity"/>
    <property type="evidence" value="ECO:0007669"/>
    <property type="project" value="TreeGrafter"/>
</dbReference>